<reference evidence="2" key="1">
    <citation type="submission" date="2021-05" db="EMBL/GenBank/DDBJ databases">
        <authorList>
            <person name="Khan N."/>
        </authorList>
    </citation>
    <scope>NUCLEOTIDE SEQUENCE</scope>
</reference>
<evidence type="ECO:0000313" key="3">
    <source>
        <dbReference type="Proteomes" id="UP000693738"/>
    </source>
</evidence>
<organism evidence="2 3">
    <name type="scientific">Fusarium equiseti</name>
    <name type="common">Fusarium scirpi</name>
    <dbReference type="NCBI Taxonomy" id="61235"/>
    <lineage>
        <taxon>Eukaryota</taxon>
        <taxon>Fungi</taxon>
        <taxon>Dikarya</taxon>
        <taxon>Ascomycota</taxon>
        <taxon>Pezizomycotina</taxon>
        <taxon>Sordariomycetes</taxon>
        <taxon>Hypocreomycetidae</taxon>
        <taxon>Hypocreales</taxon>
        <taxon>Nectriaceae</taxon>
        <taxon>Fusarium</taxon>
        <taxon>Fusarium incarnatum-equiseti species complex</taxon>
    </lineage>
</organism>
<gene>
    <name evidence="2" type="ORF">FEQUK3_LOCUS1402</name>
</gene>
<dbReference type="AlphaFoldDB" id="A0A8J2IF01"/>
<protein>
    <submittedName>
        <fullName evidence="2">Uncharacterized protein</fullName>
    </submittedName>
</protein>
<comment type="caution">
    <text evidence="2">The sequence shown here is derived from an EMBL/GenBank/DDBJ whole genome shotgun (WGS) entry which is preliminary data.</text>
</comment>
<accession>A0A8J2IF01</accession>
<name>A0A8J2IF01_FUSEQ</name>
<evidence type="ECO:0000256" key="1">
    <source>
        <dbReference type="SAM" id="MobiDB-lite"/>
    </source>
</evidence>
<proteinExistence type="predicted"/>
<evidence type="ECO:0000313" key="2">
    <source>
        <dbReference type="EMBL" id="CAG7555671.1"/>
    </source>
</evidence>
<sequence>MSRFTDEEVVMKDSSQDAQQTSESHVAIINNLPNEILREIFHHATMKKSLPRRYHPGAAGDIQPDARQWKTAMAKSQATAHAISLVSHRFNENVKPFFFREILLVRNEMDTRDWAGKSDAHWALSSVWVPPPSENDNGEVNEHREIGSDDYETQPETFDSRSSVTYPERSILHDIHVLLDNVTDFQIHCDNTTGTPDFAVALSLLPTINIIRVTGQQEAAGTALFTRLLTSSEMGTRQLEILLAWPKRLERLALQTNTQRLSDDVDRGTLQKPLDIVKDALKQLRIEGDDELGLGGFDLRAFPCLEHLALCTATISNYNQNPRNGTKLPELDLHVFAPRLRSLLWVLPWWEQKQPKAKNFFGKKHEDRLRGLLQKAVEVKRARETEGKEWYFERVWLETIRAPLETLADKARQNFEKDLKRMKALDDEFKREGIRVRHLPFPRSSTDAERRFPRLEEVWDWDEEGLRRSTFPGNELRGTDVSLNVVLVYLYQEQHRAGLARCHLDMKPSAVFFSAILPAVVESAVLSKRQSVATCYGDKGPNLNDFWLLFLAGLVHLLARLNPNDPSNCLSITISSLLPYINIIKDKCVVRSEAGGESNSVDDNWTVRVANDPRYNPPTMHRGQAEGETYSLEVLSRAIERPGFRQKVGPSLPSGSSYTVTKGEANTISVGASFEISGGFFEVFEAGVSASFESSHTVENTESTQINADCGSGKNGQIYWVPKWDHYEGTFMPSNTPGEVWNPLDDSAADYMIECQG</sequence>
<dbReference type="EMBL" id="CAJSTJ010000066">
    <property type="protein sequence ID" value="CAG7555671.1"/>
    <property type="molecule type" value="Genomic_DNA"/>
</dbReference>
<feature type="compositionally biased region" description="Basic and acidic residues" evidence="1">
    <location>
        <begin position="1"/>
        <end position="15"/>
    </location>
</feature>
<feature type="region of interest" description="Disordered" evidence="1">
    <location>
        <begin position="1"/>
        <end position="23"/>
    </location>
</feature>
<dbReference type="Proteomes" id="UP000693738">
    <property type="component" value="Unassembled WGS sequence"/>
</dbReference>